<evidence type="ECO:0000313" key="16">
    <source>
        <dbReference type="Proteomes" id="UP001230035"/>
    </source>
</evidence>
<dbReference type="InterPro" id="IPR023996">
    <property type="entry name" value="TonB-dep_OMP_SusC/RagA"/>
</dbReference>
<keyword evidence="9 10" id="KW-0998">Cell outer membrane</keyword>
<dbReference type="InterPro" id="IPR008969">
    <property type="entry name" value="CarboxyPept-like_regulatory"/>
</dbReference>
<gene>
    <name evidence="15" type="ORF">QHT84_11580</name>
</gene>
<dbReference type="EMBL" id="JASGBP010000008">
    <property type="protein sequence ID" value="MDI9258055.1"/>
    <property type="molecule type" value="Genomic_DNA"/>
</dbReference>
<evidence type="ECO:0000256" key="7">
    <source>
        <dbReference type="ARBA" id="ARBA00023136"/>
    </source>
</evidence>
<keyword evidence="16" id="KW-1185">Reference proteome</keyword>
<protein>
    <submittedName>
        <fullName evidence="15">SusC/RagA family TonB-linked outer membrane protein</fullName>
    </submittedName>
</protein>
<keyword evidence="6 11" id="KW-0798">TonB box</keyword>
<dbReference type="Gene3D" id="2.40.170.20">
    <property type="entry name" value="TonB-dependent receptor, beta-barrel domain"/>
    <property type="match status" value="1"/>
</dbReference>
<comment type="similarity">
    <text evidence="10 11">Belongs to the TonB-dependent receptor family.</text>
</comment>
<dbReference type="InterPro" id="IPR036942">
    <property type="entry name" value="Beta-barrel_TonB_sf"/>
</dbReference>
<evidence type="ECO:0000313" key="15">
    <source>
        <dbReference type="EMBL" id="MDI9258055.1"/>
    </source>
</evidence>
<keyword evidence="8" id="KW-0675">Receptor</keyword>
<feature type="domain" description="TonB-dependent receptor-like beta-barrel" evidence="13">
    <location>
        <begin position="439"/>
        <end position="866"/>
    </location>
</feature>
<keyword evidence="4 10" id="KW-0812">Transmembrane</keyword>
<dbReference type="Gene3D" id="2.60.40.1120">
    <property type="entry name" value="Carboxypeptidase-like, regulatory domain"/>
    <property type="match status" value="1"/>
</dbReference>
<reference evidence="15 16" key="1">
    <citation type="submission" date="2023-05" db="EMBL/GenBank/DDBJ databases">
        <title>Flavobacterium sedimenti sp. nov., isolated from the sediment.</title>
        <authorList>
            <person name="Wu N."/>
        </authorList>
    </citation>
    <scope>NUCLEOTIDE SEQUENCE [LARGE SCALE GENOMIC DNA]</scope>
    <source>
        <strain evidence="15 16">YZ-48</strain>
    </source>
</reference>
<organism evidence="15 16">
    <name type="scientific">Flavobacterium sedimenticola</name>
    <dbReference type="NCBI Taxonomy" id="3043286"/>
    <lineage>
        <taxon>Bacteria</taxon>
        <taxon>Pseudomonadati</taxon>
        <taxon>Bacteroidota</taxon>
        <taxon>Flavobacteriia</taxon>
        <taxon>Flavobacteriales</taxon>
        <taxon>Flavobacteriaceae</taxon>
        <taxon>Flavobacterium</taxon>
    </lineage>
</organism>
<keyword evidence="3 10" id="KW-1134">Transmembrane beta strand</keyword>
<evidence type="ECO:0000256" key="1">
    <source>
        <dbReference type="ARBA" id="ARBA00004571"/>
    </source>
</evidence>
<evidence type="ECO:0000256" key="8">
    <source>
        <dbReference type="ARBA" id="ARBA00023170"/>
    </source>
</evidence>
<comment type="caution">
    <text evidence="15">The sequence shown here is derived from an EMBL/GenBank/DDBJ whole genome shotgun (WGS) entry which is preliminary data.</text>
</comment>
<evidence type="ECO:0000256" key="9">
    <source>
        <dbReference type="ARBA" id="ARBA00023237"/>
    </source>
</evidence>
<dbReference type="Gene3D" id="2.170.130.10">
    <property type="entry name" value="TonB-dependent receptor, plug domain"/>
    <property type="match status" value="1"/>
</dbReference>
<accession>A0ABT6XSH6</accession>
<dbReference type="InterPro" id="IPR023997">
    <property type="entry name" value="TonB-dep_OMP_SusC/RagA_CS"/>
</dbReference>
<dbReference type="PANTHER" id="PTHR30069">
    <property type="entry name" value="TONB-DEPENDENT OUTER MEMBRANE RECEPTOR"/>
    <property type="match status" value="1"/>
</dbReference>
<dbReference type="Pfam" id="PF07715">
    <property type="entry name" value="Plug"/>
    <property type="match status" value="1"/>
</dbReference>
<dbReference type="RefSeq" id="WP_283239732.1">
    <property type="nucleotide sequence ID" value="NZ_JASGBP010000008.1"/>
</dbReference>
<dbReference type="PROSITE" id="PS52016">
    <property type="entry name" value="TONB_DEPENDENT_REC_3"/>
    <property type="match status" value="1"/>
</dbReference>
<evidence type="ECO:0000256" key="6">
    <source>
        <dbReference type="ARBA" id="ARBA00023077"/>
    </source>
</evidence>
<dbReference type="InterPro" id="IPR012910">
    <property type="entry name" value="Plug_dom"/>
</dbReference>
<evidence type="ECO:0000256" key="5">
    <source>
        <dbReference type="ARBA" id="ARBA00022729"/>
    </source>
</evidence>
<proteinExistence type="inferred from homology"/>
<feature type="chain" id="PRO_5047256400" evidence="12">
    <location>
        <begin position="23"/>
        <end position="1058"/>
    </location>
</feature>
<feature type="signal peptide" evidence="12">
    <location>
        <begin position="1"/>
        <end position="22"/>
    </location>
</feature>
<dbReference type="NCBIfam" id="TIGR04056">
    <property type="entry name" value="OMP_RagA_SusC"/>
    <property type="match status" value="1"/>
</dbReference>
<name>A0ABT6XSH6_9FLAO</name>
<keyword evidence="2 10" id="KW-0813">Transport</keyword>
<dbReference type="PANTHER" id="PTHR30069:SF29">
    <property type="entry name" value="HEMOGLOBIN AND HEMOGLOBIN-HAPTOGLOBIN-BINDING PROTEIN 1-RELATED"/>
    <property type="match status" value="1"/>
</dbReference>
<keyword evidence="5 12" id="KW-0732">Signal</keyword>
<sequence>MKTKLNGFLTLFIALLVQISFAQERVVNGVVKDGSGLPIPGVNVLVKGTNTGTQTDFDGKYSIKASSTQVLVFTFIGMKTQEVVASTTQLNVTLKDDAVELEGVVVTAMGIKREKKALGYAAATIGSEQITSVTTNNPLESLSGKIAGVDISAPNQPGASSKVIVRGFGTITGSNQPLYVVDGTPINSNFSGSTSTTRSYDGGTAINDLDPNSIDKITFLKGAAATALYGSRAGRGVIIITTKKGKNQSKINVDYTTTIELSEVARVPHLQNRFGQGWNGLGYSQLASGPGPSNENGSWGPAFNGEIRPWGTVYNNSQQIKPYSVLEDNYKDFFEMGTMYNNSVNVSGGSDFSDFSFGFTNTQNDGVIPTNADSFQKRALTFNGGLKNEKSAIRLSLNYTNREQYAVNTGQGDEAGEGATMIQELLQIPRDVSIVDLQDYTNNPFNNPSYYFTPYASNPYFVINENSTKLTSHNFFGNVNLFKKLNNEFSATWQIGGNVRTENVKSYGAIVNYLPNSAQDEAGTIPVAGGVTEGSSTNTEFDTYFNLNYDKKFSDKLRLTSLIGVNFNQREVNSLFASVTGLDVPNYYELSNSPNRIEVAQGNSIRRTFGLYAQAELSYIEKVFLTLSARRDVTSTLPVKNQTYYYPAASLSTILLDNGTHYFKLRTAWSEVANDTGPYQTESSLVSGSAAANFGVITAPFGGVNYYELDALLGNSELKPERKTEWEVGFESSFFKKRVNLEFSYYINKIKDLIASAPIDPSTGYTRQTANIGDLQNRGIEIVLGITPVKTDNFTWDLNWTFSKNQNEMTKVMGGDKLALASAYGISFFAEVGQPLGAYYGRAPLKNDAGQYVVNPDTGYYVVSEDLQYLGNSQRDFVMGLQNSIKYKNVTLNFAFDWKQGGKMYSYTKRLSGFVGNGIETTYNDRNPFIIPNSVIDNGDGTYSENTTPISFENITNFWGNTTNNPGIEKDHLIDKTFIRLRDISLYYNLKDSFVKKLGLTKFSLGVYGRNLFMWTPADNPYIDPEVTTYGNDLLSEFGEFGANPSQRSYGAIMKLSF</sequence>
<dbReference type="SUPFAM" id="SSF56935">
    <property type="entry name" value="Porins"/>
    <property type="match status" value="1"/>
</dbReference>
<evidence type="ECO:0000259" key="14">
    <source>
        <dbReference type="Pfam" id="PF07715"/>
    </source>
</evidence>
<comment type="subcellular location">
    <subcellularLocation>
        <location evidence="1 10">Cell outer membrane</location>
        <topology evidence="1 10">Multi-pass membrane protein</topology>
    </subcellularLocation>
</comment>
<dbReference type="Pfam" id="PF00593">
    <property type="entry name" value="TonB_dep_Rec_b-barrel"/>
    <property type="match status" value="1"/>
</dbReference>
<dbReference type="InterPro" id="IPR039426">
    <property type="entry name" value="TonB-dep_rcpt-like"/>
</dbReference>
<dbReference type="Proteomes" id="UP001230035">
    <property type="component" value="Unassembled WGS sequence"/>
</dbReference>
<dbReference type="Pfam" id="PF13715">
    <property type="entry name" value="CarbopepD_reg_2"/>
    <property type="match status" value="1"/>
</dbReference>
<dbReference type="InterPro" id="IPR000531">
    <property type="entry name" value="Beta-barrel_TonB"/>
</dbReference>
<feature type="domain" description="TonB-dependent receptor plug" evidence="14">
    <location>
        <begin position="118"/>
        <end position="237"/>
    </location>
</feature>
<dbReference type="SUPFAM" id="SSF49464">
    <property type="entry name" value="Carboxypeptidase regulatory domain-like"/>
    <property type="match status" value="1"/>
</dbReference>
<keyword evidence="7 10" id="KW-0472">Membrane</keyword>
<dbReference type="NCBIfam" id="TIGR04057">
    <property type="entry name" value="SusC_RagA_signa"/>
    <property type="match status" value="1"/>
</dbReference>
<evidence type="ECO:0000256" key="3">
    <source>
        <dbReference type="ARBA" id="ARBA00022452"/>
    </source>
</evidence>
<evidence type="ECO:0000256" key="2">
    <source>
        <dbReference type="ARBA" id="ARBA00022448"/>
    </source>
</evidence>
<evidence type="ECO:0000256" key="12">
    <source>
        <dbReference type="SAM" id="SignalP"/>
    </source>
</evidence>
<evidence type="ECO:0000256" key="4">
    <source>
        <dbReference type="ARBA" id="ARBA00022692"/>
    </source>
</evidence>
<dbReference type="InterPro" id="IPR037066">
    <property type="entry name" value="Plug_dom_sf"/>
</dbReference>
<evidence type="ECO:0000259" key="13">
    <source>
        <dbReference type="Pfam" id="PF00593"/>
    </source>
</evidence>
<evidence type="ECO:0000256" key="11">
    <source>
        <dbReference type="RuleBase" id="RU003357"/>
    </source>
</evidence>
<evidence type="ECO:0000256" key="10">
    <source>
        <dbReference type="PROSITE-ProRule" id="PRU01360"/>
    </source>
</evidence>